<name>A0A514DAA9_9VIRU</name>
<protein>
    <submittedName>
        <fullName evidence="1">Uncharacterized protein</fullName>
    </submittedName>
</protein>
<evidence type="ECO:0000313" key="1">
    <source>
        <dbReference type="EMBL" id="QDH90553.1"/>
    </source>
</evidence>
<accession>A0A514DAA9</accession>
<dbReference type="EMBL" id="MN035619">
    <property type="protein sequence ID" value="QDH90553.1"/>
    <property type="molecule type" value="Genomic_RNA"/>
</dbReference>
<proteinExistence type="predicted"/>
<gene>
    <name evidence="1" type="ORF">H4BulkLitter23163_000003</name>
</gene>
<reference evidence="1" key="1">
    <citation type="submission" date="2019-05" db="EMBL/GenBank/DDBJ databases">
        <title>Metatranscriptomic reconstruction reveals RNA viruses with the potential to shape carbon cycling in soil.</title>
        <authorList>
            <person name="Starr E.P."/>
            <person name="Nuccio E."/>
            <person name="Pett-Ridge J."/>
            <person name="Banfield J.F."/>
            <person name="Firestone M.K."/>
        </authorList>
    </citation>
    <scope>NUCLEOTIDE SEQUENCE</scope>
    <source>
        <strain evidence="1">H4_Bulk_Litter_23_scaffold_163</strain>
    </source>
</reference>
<organism evidence="1">
    <name type="scientific">Leviviridae sp</name>
    <dbReference type="NCBI Taxonomy" id="2027243"/>
    <lineage>
        <taxon>Viruses</taxon>
        <taxon>Riboviria</taxon>
        <taxon>Orthornavirae</taxon>
        <taxon>Lenarviricota</taxon>
        <taxon>Leviviricetes</taxon>
        <taxon>Norzivirales</taxon>
        <taxon>Fiersviridae</taxon>
    </lineage>
</organism>
<sequence>MSVDNRVNVRSEFVSYQRFGFTHIAVSVHFPSASQLRDDEWEAVDEFARACRKLDRVCLRFTADGDGSVSQTIAGSDGIDA</sequence>